<comment type="similarity">
    <text evidence="2 11">Belongs to the Mediator complex subunit 13 family.</text>
</comment>
<dbReference type="InterPro" id="IPR041285">
    <property type="entry name" value="MID_MedPIWI"/>
</dbReference>
<evidence type="ECO:0000256" key="2">
    <source>
        <dbReference type="ARBA" id="ARBA00009354"/>
    </source>
</evidence>
<feature type="compositionally biased region" description="Basic and acidic residues" evidence="12">
    <location>
        <begin position="759"/>
        <end position="774"/>
    </location>
</feature>
<dbReference type="InterPro" id="IPR051139">
    <property type="entry name" value="Mediator_complx_sub13"/>
</dbReference>
<sequence>METPRTSSTSILKIDHLSRVQYTIFVPETSGLGQPTPGNSGLGSVRHAERALKLGRIPAISRDTESMLWVFQVDSLGAPVGTAESSNGDKKWQSVFSRLSEEFQLRKRSSGEFCASSLISPLSAKPNSPTTAHSAVIDLTLDDDEAVPEKPEELSPYQNFISAILGVVSFHLSLKEGFTPLNSRTLVSPSSLSLRLPQQGSDYRSDSPIAHKQVTVPEIITPVVLQLAAHMSSTGSLVISPHSELQPAIRRLSTANLCASSTKDREVFIAPWGEWGRLSQPSDLADESMRARSEEIWRTHVISYLQDHGILPANLLDLANRTALHTAITDSRWHYVEVWIPSFSDLNLYETYRFLWPEALLFLRNTEGDLQQSAGVPKDKRNRDFLERIYNDPEYFKLLSGIPAMLHASLNPSNRISERDLGVEWWDIESSVAWAIKWYEGREERAKLLAASNANKAQAVGLNGSTSSPAASGVTEKRKSKLLGDQRNLLGPGGVYPTPPDAASTNTGHLGFRYGTNTPGAAYSASGTDMDVEWNTGQSVSDKDSGAVVTGETANLFGEGMDEIEYMKVTEDDFDFFDQPGQEFGDMDTTGDHVMDLDPAQPATHSRMDDIDMLTAETDELRMTTPLGPPTIFSRPPPPESETSRHDWLKEKQVQEVDTRPSQQPPKESLIRTPPLSPKRALELLIPGYSLSTESTFTPPSTARAANAPSAFPLDPSRLGSVPTLQRRPSLYAPFAFSETVDMTDRKYAPGGIFYLEDAHEKEERRPTDPTRSDKARHKCRRPVRITEDPSATSTTAPTPVQPPIDISPTDIGVHPDDMSDWDESESSDADDSSEYDDSVLDDGDFGSTENDAPPSKLGFSFSLIKAKGEKSGGTEVEVTCKDPGTTVTEPEIEPLGPLPWERLLPDPLNPESLFDTFKLQALSSAPLAMHGELEFSSVAGIVADQMAGWILSVWNGKNETTAEDDFDEATVELMRRRHRDHNTVIKTVDSVFKEHNVIRCNLETYAAIADTVQEPPPVPPPPPLPRGLPPKPNTSRAKPKGSASKVPDIFFIQPPHVRLQRGDNPLEILPPALHFWETFSLAPISGGKNIISGVAKNGLISVELPSNAPRTYDASMKILGSYLEGLGPMLAHGIADEQINIVVYVVNPFNHPNSIVDIATGFYRMRNAYDTAIRLIPAVKPNHLALQIVPASFVAHKLGLVMRVNVVHHLAVEVYTRCVQTDPGTNFLESKAVFSAPIHLTRPLPKSIEFKLVADPSPALLKENQLLHVTYCQSTDERWVAAAWSDSTGEIQKTTLLNLGRKNHNYLRPFPDIMTDLWKMTTDLIRHPAVRWRICISKIASTIPDDEITTWRNLSSQHPRVSAVYICAADLHPPISIEEDLPKLKMDQLAFLLSSTPGGHGFGPSPSGISATTPTPGGAASILSPDTSVHTPGGTTAGDAAADLDPDAELRDRADECWAVIMAHALPMGVLSEKRFMASGMLLRRGVGPGWKVLCTISVVDQGGKEALTEILRSWRGLAVIGGFQCGCYVPWGARWCDTVVTNVARVL</sequence>
<gene>
    <name evidence="16" type="ORF">EX30DRAFT_332</name>
</gene>
<evidence type="ECO:0000313" key="16">
    <source>
        <dbReference type="EMBL" id="TGZ84452.1"/>
    </source>
</evidence>
<feature type="compositionally biased region" description="Acidic residues" evidence="12">
    <location>
        <begin position="819"/>
        <end position="845"/>
    </location>
</feature>
<dbReference type="InterPro" id="IPR009401">
    <property type="entry name" value="Med13_C"/>
</dbReference>
<protein>
    <recommendedName>
        <fullName evidence="3 11">Mediator of RNA polymerase II transcription subunit 13</fullName>
    </recommendedName>
    <alternativeName>
        <fullName evidence="10 11">Mediator complex subunit 13</fullName>
    </alternativeName>
</protein>
<comment type="function">
    <text evidence="9 11">Component of the SRB8-11 complex. The SRB8-11 complex is a regulatory module of the Mediator complex which is itself involved in regulation of basal and activated RNA polymerase II-dependent transcription. The SRB8-11 complex may be involved in the transcriptional repression of a subset of genes regulated by Mediator. It may inhibit the association of the Mediator complex with RNA polymerase II to form the holoenzyme complex.</text>
</comment>
<evidence type="ECO:0000313" key="17">
    <source>
        <dbReference type="Proteomes" id="UP000298138"/>
    </source>
</evidence>
<evidence type="ECO:0000259" key="15">
    <source>
        <dbReference type="Pfam" id="PF18296"/>
    </source>
</evidence>
<reference evidence="16 17" key="1">
    <citation type="submission" date="2019-04" db="EMBL/GenBank/DDBJ databases">
        <title>Comparative genomics and transcriptomics to analyze fruiting body development in filamentous ascomycetes.</title>
        <authorList>
            <consortium name="DOE Joint Genome Institute"/>
            <person name="Lutkenhaus R."/>
            <person name="Traeger S."/>
            <person name="Breuer J."/>
            <person name="Kuo A."/>
            <person name="Lipzen A."/>
            <person name="Pangilinan J."/>
            <person name="Dilworth D."/>
            <person name="Sandor L."/>
            <person name="Poggeler S."/>
            <person name="Barry K."/>
            <person name="Grigoriev I.V."/>
            <person name="Nowrousian M."/>
        </authorList>
    </citation>
    <scope>NUCLEOTIDE SEQUENCE [LARGE SCALE GENOMIC DNA]</scope>
    <source>
        <strain evidence="16 17">CBS 389.68</strain>
    </source>
</reference>
<evidence type="ECO:0000256" key="6">
    <source>
        <dbReference type="ARBA" id="ARBA00023159"/>
    </source>
</evidence>
<comment type="subunit">
    <text evidence="11">Component of the SRB8-11 complex, which itself associates with the Mediator complex.</text>
</comment>
<evidence type="ECO:0000259" key="13">
    <source>
        <dbReference type="Pfam" id="PF06333"/>
    </source>
</evidence>
<dbReference type="STRING" id="341454.A0A4S2N5A1"/>
<dbReference type="GO" id="GO:0003713">
    <property type="term" value="F:transcription coactivator activity"/>
    <property type="evidence" value="ECO:0007669"/>
    <property type="project" value="TreeGrafter"/>
</dbReference>
<evidence type="ECO:0000256" key="7">
    <source>
        <dbReference type="ARBA" id="ARBA00023163"/>
    </source>
</evidence>
<keyword evidence="6 11" id="KW-0010">Activator</keyword>
<dbReference type="PANTHER" id="PTHR48249">
    <property type="entry name" value="MEDIATOR OF RNA POLYMERASE II TRANSCRIPTION SUBUNIT 13"/>
    <property type="match status" value="1"/>
</dbReference>
<evidence type="ECO:0000256" key="11">
    <source>
        <dbReference type="RuleBase" id="RU364134"/>
    </source>
</evidence>
<dbReference type="Proteomes" id="UP000298138">
    <property type="component" value="Unassembled WGS sequence"/>
</dbReference>
<keyword evidence="8 11" id="KW-0539">Nucleus</keyword>
<keyword evidence="17" id="KW-1185">Reference proteome</keyword>
<evidence type="ECO:0000256" key="10">
    <source>
        <dbReference type="ARBA" id="ARBA00032008"/>
    </source>
</evidence>
<feature type="region of interest" description="Disordered" evidence="12">
    <location>
        <begin position="759"/>
        <end position="857"/>
    </location>
</feature>
<evidence type="ECO:0000256" key="9">
    <source>
        <dbReference type="ARBA" id="ARBA00025661"/>
    </source>
</evidence>
<keyword evidence="4 11" id="KW-0678">Repressor</keyword>
<feature type="domain" description="Mediator complex subunit Med13 N-terminal" evidence="14">
    <location>
        <begin position="1"/>
        <end position="364"/>
    </location>
</feature>
<feature type="domain" description="MID" evidence="15">
    <location>
        <begin position="1097"/>
        <end position="1219"/>
    </location>
</feature>
<keyword evidence="7 11" id="KW-0804">Transcription</keyword>
<feature type="domain" description="Mediator complex subunit Med13 C-terminal" evidence="13">
    <location>
        <begin position="1237"/>
        <end position="1522"/>
    </location>
</feature>
<feature type="compositionally biased region" description="Low complexity" evidence="12">
    <location>
        <begin position="790"/>
        <end position="799"/>
    </location>
</feature>
<evidence type="ECO:0000259" key="14">
    <source>
        <dbReference type="Pfam" id="PF11597"/>
    </source>
</evidence>
<evidence type="ECO:0000256" key="12">
    <source>
        <dbReference type="SAM" id="MobiDB-lite"/>
    </source>
</evidence>
<feature type="region of interest" description="Disordered" evidence="12">
    <location>
        <begin position="623"/>
        <end position="676"/>
    </location>
</feature>
<name>A0A4S2N5A1_9PEZI</name>
<dbReference type="GO" id="GO:0016592">
    <property type="term" value="C:mediator complex"/>
    <property type="evidence" value="ECO:0007669"/>
    <property type="project" value="InterPro"/>
</dbReference>
<feature type="region of interest" description="Disordered" evidence="12">
    <location>
        <begin position="1013"/>
        <end position="1044"/>
    </location>
</feature>
<evidence type="ECO:0000256" key="3">
    <source>
        <dbReference type="ARBA" id="ARBA00019618"/>
    </source>
</evidence>
<accession>A0A4S2N5A1</accession>
<dbReference type="PANTHER" id="PTHR48249:SF3">
    <property type="entry name" value="MEDIATOR OF RNA POLYMERASE II TRANSCRIPTION SUBUNIT 13"/>
    <property type="match status" value="1"/>
</dbReference>
<dbReference type="Pfam" id="PF06333">
    <property type="entry name" value="Med13_C"/>
    <property type="match status" value="1"/>
</dbReference>
<feature type="compositionally biased region" description="Pro residues" evidence="12">
    <location>
        <begin position="1015"/>
        <end position="1033"/>
    </location>
</feature>
<dbReference type="InParanoid" id="A0A4S2N5A1"/>
<feature type="compositionally biased region" description="Basic and acidic residues" evidence="12">
    <location>
        <begin position="642"/>
        <end position="659"/>
    </location>
</feature>
<evidence type="ECO:0000256" key="5">
    <source>
        <dbReference type="ARBA" id="ARBA00023015"/>
    </source>
</evidence>
<dbReference type="Pfam" id="PF18296">
    <property type="entry name" value="MID_MedPIWI"/>
    <property type="match status" value="1"/>
</dbReference>
<evidence type="ECO:0000256" key="8">
    <source>
        <dbReference type="ARBA" id="ARBA00023242"/>
    </source>
</evidence>
<feature type="compositionally biased region" description="Basic residues" evidence="12">
    <location>
        <begin position="775"/>
        <end position="784"/>
    </location>
</feature>
<feature type="region of interest" description="Disordered" evidence="12">
    <location>
        <begin position="875"/>
        <end position="897"/>
    </location>
</feature>
<dbReference type="InterPro" id="IPR021643">
    <property type="entry name" value="Mediator_Med13_N"/>
</dbReference>
<feature type="region of interest" description="Disordered" evidence="12">
    <location>
        <begin position="460"/>
        <end position="500"/>
    </location>
</feature>
<comment type="subcellular location">
    <subcellularLocation>
        <location evidence="1 11">Nucleus</location>
    </subcellularLocation>
</comment>
<evidence type="ECO:0000256" key="4">
    <source>
        <dbReference type="ARBA" id="ARBA00022491"/>
    </source>
</evidence>
<evidence type="ECO:0000256" key="1">
    <source>
        <dbReference type="ARBA" id="ARBA00004123"/>
    </source>
</evidence>
<dbReference type="Pfam" id="PF11597">
    <property type="entry name" value="Med13_N"/>
    <property type="match status" value="1"/>
</dbReference>
<dbReference type="EMBL" id="ML220112">
    <property type="protein sequence ID" value="TGZ84452.1"/>
    <property type="molecule type" value="Genomic_DNA"/>
</dbReference>
<organism evidence="16 17">
    <name type="scientific">Ascodesmis nigricans</name>
    <dbReference type="NCBI Taxonomy" id="341454"/>
    <lineage>
        <taxon>Eukaryota</taxon>
        <taxon>Fungi</taxon>
        <taxon>Dikarya</taxon>
        <taxon>Ascomycota</taxon>
        <taxon>Pezizomycotina</taxon>
        <taxon>Pezizomycetes</taxon>
        <taxon>Pezizales</taxon>
        <taxon>Ascodesmidaceae</taxon>
        <taxon>Ascodesmis</taxon>
    </lineage>
</organism>
<keyword evidence="5 11" id="KW-0805">Transcription regulation</keyword>
<dbReference type="OrthoDB" id="103819at2759"/>
<proteinExistence type="inferred from homology"/>
<dbReference type="GO" id="GO:0045944">
    <property type="term" value="P:positive regulation of transcription by RNA polymerase II"/>
    <property type="evidence" value="ECO:0007669"/>
    <property type="project" value="TreeGrafter"/>
</dbReference>